<evidence type="ECO:0000313" key="11">
    <source>
        <dbReference type="Proteomes" id="UP000237968"/>
    </source>
</evidence>
<evidence type="ECO:0000256" key="6">
    <source>
        <dbReference type="HAMAP-Rule" id="MF_00693"/>
    </source>
</evidence>
<feature type="domain" description="TACO1/YebC-like second and third" evidence="8">
    <location>
        <begin position="86"/>
        <end position="241"/>
    </location>
</feature>
<dbReference type="PANTHER" id="PTHR12532:SF6">
    <property type="entry name" value="TRANSCRIPTIONAL REGULATORY PROTEIN YEBC-RELATED"/>
    <property type="match status" value="1"/>
</dbReference>
<dbReference type="Pfam" id="PF20772">
    <property type="entry name" value="TACO1_YebC_N"/>
    <property type="match status" value="1"/>
</dbReference>
<comment type="caution">
    <text evidence="10">The sequence shown here is derived from an EMBL/GenBank/DDBJ whole genome shotgun (WGS) entry which is preliminary data.</text>
</comment>
<comment type="similarity">
    <text evidence="1 6">Belongs to the TACO1 family.</text>
</comment>
<dbReference type="SUPFAM" id="SSF75625">
    <property type="entry name" value="YebC-like"/>
    <property type="match status" value="1"/>
</dbReference>
<dbReference type="Pfam" id="PF01709">
    <property type="entry name" value="Transcrip_reg"/>
    <property type="match status" value="1"/>
</dbReference>
<keyword evidence="3 6" id="KW-0805">Transcription regulation</keyword>
<dbReference type="PANTHER" id="PTHR12532">
    <property type="entry name" value="TRANSLATIONAL ACTIVATOR OF CYTOCHROME C OXIDASE 1"/>
    <property type="match status" value="1"/>
</dbReference>
<dbReference type="NCBIfam" id="TIGR01033">
    <property type="entry name" value="YebC/PmpR family DNA-binding transcriptional regulator"/>
    <property type="match status" value="1"/>
</dbReference>
<evidence type="ECO:0000313" key="10">
    <source>
        <dbReference type="EMBL" id="PRQ05868.1"/>
    </source>
</evidence>
<evidence type="ECO:0000256" key="7">
    <source>
        <dbReference type="SAM" id="MobiDB-lite"/>
    </source>
</evidence>
<proteinExistence type="inferred from homology"/>
<comment type="subcellular location">
    <subcellularLocation>
        <location evidence="6">Cytoplasm</location>
    </subcellularLocation>
</comment>
<dbReference type="GO" id="GO:0006355">
    <property type="term" value="P:regulation of DNA-templated transcription"/>
    <property type="evidence" value="ECO:0007669"/>
    <property type="project" value="UniProtKB-UniRule"/>
</dbReference>
<dbReference type="HAMAP" id="MF_00693">
    <property type="entry name" value="Transcrip_reg_TACO1"/>
    <property type="match status" value="1"/>
</dbReference>
<feature type="domain" description="TACO1/YebC-like N-terminal" evidence="9">
    <location>
        <begin position="9"/>
        <end position="80"/>
    </location>
</feature>
<dbReference type="NCBIfam" id="NF009044">
    <property type="entry name" value="PRK12378.1"/>
    <property type="match status" value="1"/>
</dbReference>
<sequence length="253" mass="27606">MPAPMSGHSKWSTIKRKKGATDAARGKVFTKIAREIMVAAKEGGGDPDGNPRLRTALNAARSANMPKDNQERAIKKGLGELEGVSFEEVLYEGRGPEGTAFVLEVLTDNRKRTVPELRHIFGKNGGEMGSTGSATWMFDHKGVVMVAKEKIDENALMELCLEAGAEDVQDEDEVWVVTCETSSFSDVESALAQLEPESAEIQWVTRPENTFPLEGGGAEAVARLWAKLDDQDDVQKVYCNAELPDEIMEAHGL</sequence>
<dbReference type="InterPro" id="IPR029072">
    <property type="entry name" value="YebC-like"/>
</dbReference>
<dbReference type="AlphaFoldDB" id="A0A2S9YLC1"/>
<gene>
    <name evidence="10" type="ORF">ENSA5_01880</name>
</gene>
<keyword evidence="11" id="KW-1185">Reference proteome</keyword>
<dbReference type="InterPro" id="IPR017856">
    <property type="entry name" value="Integrase-like_N"/>
</dbReference>
<dbReference type="Gene3D" id="1.10.10.200">
    <property type="match status" value="1"/>
</dbReference>
<evidence type="ECO:0000259" key="8">
    <source>
        <dbReference type="Pfam" id="PF01709"/>
    </source>
</evidence>
<dbReference type="EMBL" id="PVNK01000005">
    <property type="protein sequence ID" value="PRQ05868.1"/>
    <property type="molecule type" value="Genomic_DNA"/>
</dbReference>
<dbReference type="GO" id="GO:0003677">
    <property type="term" value="F:DNA binding"/>
    <property type="evidence" value="ECO:0007669"/>
    <property type="project" value="UniProtKB-UniRule"/>
</dbReference>
<dbReference type="Proteomes" id="UP000237968">
    <property type="component" value="Unassembled WGS sequence"/>
</dbReference>
<dbReference type="GO" id="GO:0005829">
    <property type="term" value="C:cytosol"/>
    <property type="evidence" value="ECO:0007669"/>
    <property type="project" value="TreeGrafter"/>
</dbReference>
<evidence type="ECO:0000256" key="5">
    <source>
        <dbReference type="ARBA" id="ARBA00023163"/>
    </source>
</evidence>
<name>A0A2S9YLC1_9BACT</name>
<dbReference type="NCBIfam" id="NF001030">
    <property type="entry name" value="PRK00110.1"/>
    <property type="match status" value="1"/>
</dbReference>
<evidence type="ECO:0000259" key="9">
    <source>
        <dbReference type="Pfam" id="PF20772"/>
    </source>
</evidence>
<dbReference type="InterPro" id="IPR002876">
    <property type="entry name" value="Transcrip_reg_TACO1-like"/>
</dbReference>
<accession>A0A2S9YLC1</accession>
<dbReference type="InterPro" id="IPR049083">
    <property type="entry name" value="TACO1_YebC_N"/>
</dbReference>
<reference evidence="10 11" key="1">
    <citation type="submission" date="2018-03" db="EMBL/GenBank/DDBJ databases">
        <title>Draft Genome Sequences of the Obligatory Marine Myxobacteria Enhygromyxa salina SWB005.</title>
        <authorList>
            <person name="Poehlein A."/>
            <person name="Moghaddam J.A."/>
            <person name="Harms H."/>
            <person name="Alanjari M."/>
            <person name="Koenig G.M."/>
            <person name="Daniel R."/>
            <person name="Schaeberle T.F."/>
        </authorList>
    </citation>
    <scope>NUCLEOTIDE SEQUENCE [LARGE SCALE GENOMIC DNA]</scope>
    <source>
        <strain evidence="10 11">SWB005</strain>
    </source>
</reference>
<keyword evidence="2 6" id="KW-0963">Cytoplasm</keyword>
<dbReference type="InterPro" id="IPR048300">
    <property type="entry name" value="TACO1_YebC-like_2nd/3rd_dom"/>
</dbReference>
<dbReference type="InterPro" id="IPR026564">
    <property type="entry name" value="Transcrip_reg_TACO1-like_dom3"/>
</dbReference>
<dbReference type="FunFam" id="1.10.10.200:FF:000002">
    <property type="entry name" value="Probable transcriptional regulatory protein CLM62_37755"/>
    <property type="match status" value="1"/>
</dbReference>
<dbReference type="Gene3D" id="3.30.70.980">
    <property type="match status" value="2"/>
</dbReference>
<evidence type="ECO:0000256" key="1">
    <source>
        <dbReference type="ARBA" id="ARBA00008724"/>
    </source>
</evidence>
<evidence type="ECO:0000256" key="3">
    <source>
        <dbReference type="ARBA" id="ARBA00023015"/>
    </source>
</evidence>
<evidence type="ECO:0000256" key="2">
    <source>
        <dbReference type="ARBA" id="ARBA00022490"/>
    </source>
</evidence>
<keyword evidence="4 6" id="KW-0238">DNA-binding</keyword>
<protein>
    <recommendedName>
        <fullName evidence="6">Probable transcriptional regulatory protein ENSA5_01880</fullName>
    </recommendedName>
</protein>
<organism evidence="10 11">
    <name type="scientific">Enhygromyxa salina</name>
    <dbReference type="NCBI Taxonomy" id="215803"/>
    <lineage>
        <taxon>Bacteria</taxon>
        <taxon>Pseudomonadati</taxon>
        <taxon>Myxococcota</taxon>
        <taxon>Polyangia</taxon>
        <taxon>Nannocystales</taxon>
        <taxon>Nannocystaceae</taxon>
        <taxon>Enhygromyxa</taxon>
    </lineage>
</organism>
<keyword evidence="5 6" id="KW-0804">Transcription</keyword>
<evidence type="ECO:0000256" key="4">
    <source>
        <dbReference type="ARBA" id="ARBA00023125"/>
    </source>
</evidence>
<feature type="region of interest" description="Disordered" evidence="7">
    <location>
        <begin position="1"/>
        <end position="25"/>
    </location>
</feature>